<evidence type="ECO:0000313" key="2">
    <source>
        <dbReference type="EMBL" id="TWE13172.1"/>
    </source>
</evidence>
<dbReference type="SUPFAM" id="SSF52540">
    <property type="entry name" value="P-loop containing nucleoside triphosphate hydrolases"/>
    <property type="match status" value="1"/>
</dbReference>
<dbReference type="RefSeq" id="WP_145227576.1">
    <property type="nucleotide sequence ID" value="NZ_VIVQ01000001.1"/>
</dbReference>
<proteinExistence type="predicted"/>
<keyword evidence="1" id="KW-0175">Coiled coil</keyword>
<feature type="coiled-coil region" evidence="1">
    <location>
        <begin position="464"/>
        <end position="505"/>
    </location>
</feature>
<comment type="caution">
    <text evidence="2">The sequence shown here is derived from an EMBL/GenBank/DDBJ whole genome shotgun (WGS) entry which is preliminary data.</text>
</comment>
<reference evidence="2 3" key="1">
    <citation type="submission" date="2019-06" db="EMBL/GenBank/DDBJ databases">
        <title>Sequencing the genomes of 1000 actinobacteria strains.</title>
        <authorList>
            <person name="Klenk H.-P."/>
        </authorList>
    </citation>
    <scope>NUCLEOTIDE SEQUENCE [LARGE SCALE GENOMIC DNA]</scope>
    <source>
        <strain evidence="2 3">DSM 19560</strain>
    </source>
</reference>
<name>A0A561EC36_9MICO</name>
<dbReference type="OrthoDB" id="580980at2"/>
<gene>
    <name evidence="2" type="ORF">BKA23_2001</name>
</gene>
<keyword evidence="3" id="KW-1185">Reference proteome</keyword>
<sequence>MTDKQTEAAQLHDLRLNEIDLVGGARAVTFQPGLNLVRGDITTGKTTLIRLIHALLGSIPNNLPPETTAVRAIRGKVLLGATFWNVYRPMVTTNDTPVEVASIPDVAGAESIAARLPAGGQRGYGDFLLDQLALPIVSVPRARREPTNELSPVTINDWLLYCIVTGDDLDTQVFGHRHPFRDLKRRWVFEIAYGLYDEEMANLAASLRRIDLEIRASESEAEVIRQFLAGTTIGKPDELEAQLSSQEARLAELRSQAANLGAAGNVEPGDEIGRTRTALLDSREGLDKVRAEIRQHQAQLRDLGELKRQLVSLSKRLTRSIVADEWMVDFDFVVCPRCGQDVDQHRTESPICYLCEQPEPTSAPDRDALIREQDRVTSQIAETDQLISERTKTLEELRLSEEDTAGALATLSDRLNHLTSEFVSAQAAALQSVAAETATVEANVEWIKRYLMLVDRQSDQSGYLDGLRERKLELEAQIEAHSTSVAAADDNIEALEKRVVDYLTRLHVPQLGDLLTVKINRTTYLPEVSTRTFDELSSQGLKTLVNVAHALAHHTVAIDRGLNMPGLLILDGVSANSGKEGLEGDRIVDMYKLFDEIANEYGEQLQLIIVDNDLPPKVADELSDSIVLTLSQEARLIGSPEGATEDSAAE</sequence>
<dbReference type="EMBL" id="VIVQ01000001">
    <property type="protein sequence ID" value="TWE13172.1"/>
    <property type="molecule type" value="Genomic_DNA"/>
</dbReference>
<accession>A0A561EC36</accession>
<feature type="coiled-coil region" evidence="1">
    <location>
        <begin position="236"/>
        <end position="306"/>
    </location>
</feature>
<dbReference type="AlphaFoldDB" id="A0A561EC36"/>
<organism evidence="2 3">
    <name type="scientific">Rudaeicoccus suwonensis</name>
    <dbReference type="NCBI Taxonomy" id="657409"/>
    <lineage>
        <taxon>Bacteria</taxon>
        <taxon>Bacillati</taxon>
        <taxon>Actinomycetota</taxon>
        <taxon>Actinomycetes</taxon>
        <taxon>Micrococcales</taxon>
        <taxon>Dermacoccaceae</taxon>
        <taxon>Rudaeicoccus</taxon>
    </lineage>
</organism>
<evidence type="ECO:0000313" key="3">
    <source>
        <dbReference type="Proteomes" id="UP000318297"/>
    </source>
</evidence>
<protein>
    <submittedName>
        <fullName evidence="2">Uncharacterized protein YydD (DUF2326 family)</fullName>
    </submittedName>
</protein>
<evidence type="ECO:0000256" key="1">
    <source>
        <dbReference type="SAM" id="Coils"/>
    </source>
</evidence>
<dbReference type="InterPro" id="IPR027417">
    <property type="entry name" value="P-loop_NTPase"/>
</dbReference>
<dbReference type="Proteomes" id="UP000318297">
    <property type="component" value="Unassembled WGS sequence"/>
</dbReference>